<feature type="compositionally biased region" description="Basic residues" evidence="1">
    <location>
        <begin position="124"/>
        <end position="133"/>
    </location>
</feature>
<evidence type="ECO:0000313" key="3">
    <source>
        <dbReference type="EMBL" id="KJA16192.1"/>
    </source>
</evidence>
<proteinExistence type="predicted"/>
<reference evidence="4" key="1">
    <citation type="submission" date="2014-04" db="EMBL/GenBank/DDBJ databases">
        <title>Evolutionary Origins and Diversification of the Mycorrhizal Mutualists.</title>
        <authorList>
            <consortium name="DOE Joint Genome Institute"/>
            <consortium name="Mycorrhizal Genomics Consortium"/>
            <person name="Kohler A."/>
            <person name="Kuo A."/>
            <person name="Nagy L.G."/>
            <person name="Floudas D."/>
            <person name="Copeland A."/>
            <person name="Barry K.W."/>
            <person name="Cichocki N."/>
            <person name="Veneault-Fourrey C."/>
            <person name="LaButti K."/>
            <person name="Lindquist E.A."/>
            <person name="Lipzen A."/>
            <person name="Lundell T."/>
            <person name="Morin E."/>
            <person name="Murat C."/>
            <person name="Riley R."/>
            <person name="Ohm R."/>
            <person name="Sun H."/>
            <person name="Tunlid A."/>
            <person name="Henrissat B."/>
            <person name="Grigoriev I.V."/>
            <person name="Hibbett D.S."/>
            <person name="Martin F."/>
        </authorList>
    </citation>
    <scope>NUCLEOTIDE SEQUENCE [LARGE SCALE GENOMIC DNA]</scope>
    <source>
        <strain evidence="4">FD-334 SS-4</strain>
    </source>
</reference>
<feature type="compositionally biased region" description="Basic and acidic residues" evidence="1">
    <location>
        <begin position="181"/>
        <end position="191"/>
    </location>
</feature>
<gene>
    <name evidence="3" type="ORF">HYPSUDRAFT_71540</name>
</gene>
<evidence type="ECO:0000256" key="1">
    <source>
        <dbReference type="SAM" id="MobiDB-lite"/>
    </source>
</evidence>
<evidence type="ECO:0008006" key="5">
    <source>
        <dbReference type="Google" id="ProtNLM"/>
    </source>
</evidence>
<dbReference type="EMBL" id="KN817626">
    <property type="protein sequence ID" value="KJA16192.1"/>
    <property type="molecule type" value="Genomic_DNA"/>
</dbReference>
<keyword evidence="4" id="KW-1185">Reference proteome</keyword>
<protein>
    <recommendedName>
        <fullName evidence="5">SHSP domain-containing protein</fullName>
    </recommendedName>
</protein>
<feature type="chain" id="PRO_5002245824" description="SHSP domain-containing protein" evidence="2">
    <location>
        <begin position="23"/>
        <end position="191"/>
    </location>
</feature>
<organism evidence="3 4">
    <name type="scientific">Hypholoma sublateritium (strain FD-334 SS-4)</name>
    <dbReference type="NCBI Taxonomy" id="945553"/>
    <lineage>
        <taxon>Eukaryota</taxon>
        <taxon>Fungi</taxon>
        <taxon>Dikarya</taxon>
        <taxon>Basidiomycota</taxon>
        <taxon>Agaricomycotina</taxon>
        <taxon>Agaricomycetes</taxon>
        <taxon>Agaricomycetidae</taxon>
        <taxon>Agaricales</taxon>
        <taxon>Agaricineae</taxon>
        <taxon>Strophariaceae</taxon>
        <taxon>Hypholoma</taxon>
    </lineage>
</organism>
<sequence>MRRISTFALVALIALKGTIIIAVPVVTQAHSSIDARDVGPSYDAGLEERFFGDKPDFDIRDYGDSINLDIRNSASYKGFEARSKLGTRRLEATRDVLSQGMALENERNTIERRFKVPASLLKKIPHPKIKPAPKTHVNVPKPRVQIPAHPNQPHQPPVNQAQQRAKSEQAEEDREAAELSGIHDNDSQLRQ</sequence>
<dbReference type="Proteomes" id="UP000054270">
    <property type="component" value="Unassembled WGS sequence"/>
</dbReference>
<feature type="compositionally biased region" description="Low complexity" evidence="1">
    <location>
        <begin position="147"/>
        <end position="163"/>
    </location>
</feature>
<evidence type="ECO:0000313" key="4">
    <source>
        <dbReference type="Proteomes" id="UP000054270"/>
    </source>
</evidence>
<dbReference type="AlphaFoldDB" id="A0A0D2KNN4"/>
<feature type="region of interest" description="Disordered" evidence="1">
    <location>
        <begin position="124"/>
        <end position="191"/>
    </location>
</feature>
<accession>A0A0D2KNN4</accession>
<name>A0A0D2KNN4_HYPSF</name>
<keyword evidence="2" id="KW-0732">Signal</keyword>
<evidence type="ECO:0000256" key="2">
    <source>
        <dbReference type="SAM" id="SignalP"/>
    </source>
</evidence>
<feature type="signal peptide" evidence="2">
    <location>
        <begin position="1"/>
        <end position="22"/>
    </location>
</feature>